<comment type="activity regulation">
    <text evidence="10">Na(+) is not transported, but it plays an essential structural role and its presence is essential for fluoride channel function.</text>
</comment>
<comment type="catalytic activity">
    <reaction evidence="8">
        <text>fluoride(in) = fluoride(out)</text>
        <dbReference type="Rhea" id="RHEA:76159"/>
        <dbReference type="ChEBI" id="CHEBI:17051"/>
    </reaction>
    <physiologicalReaction direction="left-to-right" evidence="8">
        <dbReference type="Rhea" id="RHEA:76160"/>
    </physiologicalReaction>
</comment>
<evidence type="ECO:0000256" key="4">
    <source>
        <dbReference type="ARBA" id="ARBA00022989"/>
    </source>
</evidence>
<evidence type="ECO:0000256" key="7">
    <source>
        <dbReference type="ARBA" id="ARBA00035120"/>
    </source>
</evidence>
<comment type="function">
    <text evidence="9 10">Fluoride-specific ion channel. Important for reducing fluoride concentration in the cell, thus reducing its toxicity.</text>
</comment>
<keyword evidence="2 10" id="KW-1003">Cell membrane</keyword>
<dbReference type="AlphaFoldDB" id="A0A3P1S025"/>
<dbReference type="GO" id="GO:0140114">
    <property type="term" value="P:cellular detoxification of fluoride"/>
    <property type="evidence" value="ECO:0007669"/>
    <property type="project" value="UniProtKB-UniRule"/>
</dbReference>
<evidence type="ECO:0000313" key="11">
    <source>
        <dbReference type="EMBL" id="RRC90689.1"/>
    </source>
</evidence>
<proteinExistence type="inferred from homology"/>
<reference evidence="11 12" key="1">
    <citation type="submission" date="2018-11" db="EMBL/GenBank/DDBJ databases">
        <title>Genomes From Bacteria Associated with the Canine Oral Cavity: a Test Case for Automated Genome-Based Taxonomic Assignment.</title>
        <authorList>
            <person name="Coil D.A."/>
            <person name="Jospin G."/>
            <person name="Darling A.E."/>
            <person name="Wallis C."/>
            <person name="Davis I.J."/>
            <person name="Harris S."/>
            <person name="Eisen J.A."/>
            <person name="Holcombe L.J."/>
            <person name="O'Flynn C."/>
        </authorList>
    </citation>
    <scope>NUCLEOTIDE SEQUENCE [LARGE SCALE GENOMIC DNA]</scope>
    <source>
        <strain evidence="11 12">OH953</strain>
    </source>
</reference>
<feature type="transmembrane region" description="Helical" evidence="10">
    <location>
        <begin position="38"/>
        <end position="56"/>
    </location>
</feature>
<keyword evidence="10" id="KW-0915">Sodium</keyword>
<feature type="binding site" evidence="10">
    <location>
        <position position="76"/>
    </location>
    <ligand>
        <name>Na(+)</name>
        <dbReference type="ChEBI" id="CHEBI:29101"/>
        <note>structural</note>
    </ligand>
</feature>
<dbReference type="HAMAP" id="MF_00454">
    <property type="entry name" value="FluC"/>
    <property type="match status" value="1"/>
</dbReference>
<evidence type="ECO:0000256" key="3">
    <source>
        <dbReference type="ARBA" id="ARBA00022692"/>
    </source>
</evidence>
<keyword evidence="10" id="KW-0813">Transport</keyword>
<dbReference type="GO" id="GO:0005886">
    <property type="term" value="C:plasma membrane"/>
    <property type="evidence" value="ECO:0007669"/>
    <property type="project" value="UniProtKB-SubCell"/>
</dbReference>
<dbReference type="InterPro" id="IPR003691">
    <property type="entry name" value="FluC"/>
</dbReference>
<protein>
    <recommendedName>
        <fullName evidence="10">Fluoride-specific ion channel FluC</fullName>
    </recommendedName>
</protein>
<keyword evidence="5 10" id="KW-0472">Membrane</keyword>
<keyword evidence="4 10" id="KW-1133">Transmembrane helix</keyword>
<comment type="caution">
    <text evidence="11">The sequence shown here is derived from an EMBL/GenBank/DDBJ whole genome shotgun (WGS) entry which is preliminary data.</text>
</comment>
<comment type="subcellular location">
    <subcellularLocation>
        <location evidence="1 10">Cell membrane</location>
        <topology evidence="1 10">Multi-pass membrane protein</topology>
    </subcellularLocation>
</comment>
<evidence type="ECO:0000256" key="8">
    <source>
        <dbReference type="ARBA" id="ARBA00035585"/>
    </source>
</evidence>
<dbReference type="GO" id="GO:0062054">
    <property type="term" value="F:fluoride channel activity"/>
    <property type="evidence" value="ECO:0007669"/>
    <property type="project" value="UniProtKB-UniRule"/>
</dbReference>
<name>A0A3P1S025_STRSA</name>
<sequence>MGWKAGEGMMWAMLICCGAGSLVRYVFSKVNSRTSLPLGTLLANLLGAFLIGYFYNHIEDKQLYVILATGFCGGLTTFSTMNAELAELFSERKKFVFYLASTYILGFLAILLGIFI</sequence>
<dbReference type="NCBIfam" id="NF010825">
    <property type="entry name" value="PRK14229.1"/>
    <property type="match status" value="1"/>
</dbReference>
<dbReference type="PANTHER" id="PTHR28259:SF1">
    <property type="entry name" value="FLUORIDE EXPORT PROTEIN 1-RELATED"/>
    <property type="match status" value="1"/>
</dbReference>
<keyword evidence="10" id="KW-0406">Ion transport</keyword>
<evidence type="ECO:0000256" key="5">
    <source>
        <dbReference type="ARBA" id="ARBA00023136"/>
    </source>
</evidence>
<dbReference type="PANTHER" id="PTHR28259">
    <property type="entry name" value="FLUORIDE EXPORT PROTEIN 1-RELATED"/>
    <property type="match status" value="1"/>
</dbReference>
<gene>
    <name evidence="10 11" type="primary">crcB</name>
    <name evidence="10" type="synonym">fluC</name>
    <name evidence="11" type="ORF">EII39_11220</name>
</gene>
<evidence type="ECO:0000256" key="1">
    <source>
        <dbReference type="ARBA" id="ARBA00004651"/>
    </source>
</evidence>
<keyword evidence="6 10" id="KW-0407">Ion channel</keyword>
<evidence type="ECO:0000313" key="12">
    <source>
        <dbReference type="Proteomes" id="UP000277597"/>
    </source>
</evidence>
<evidence type="ECO:0000256" key="2">
    <source>
        <dbReference type="ARBA" id="ARBA00022475"/>
    </source>
</evidence>
<evidence type="ECO:0000256" key="10">
    <source>
        <dbReference type="HAMAP-Rule" id="MF_00454"/>
    </source>
</evidence>
<dbReference type="Proteomes" id="UP000277597">
    <property type="component" value="Unassembled WGS sequence"/>
</dbReference>
<organism evidence="11 12">
    <name type="scientific">Streptococcus sanguinis</name>
    <dbReference type="NCBI Taxonomy" id="1305"/>
    <lineage>
        <taxon>Bacteria</taxon>
        <taxon>Bacillati</taxon>
        <taxon>Bacillota</taxon>
        <taxon>Bacilli</taxon>
        <taxon>Lactobacillales</taxon>
        <taxon>Streptococcaceae</taxon>
        <taxon>Streptococcus</taxon>
    </lineage>
</organism>
<evidence type="ECO:0000256" key="9">
    <source>
        <dbReference type="ARBA" id="ARBA00049940"/>
    </source>
</evidence>
<keyword evidence="3 10" id="KW-0812">Transmembrane</keyword>
<comment type="similarity">
    <text evidence="7 10">Belongs to the fluoride channel Fluc/FEX (TC 1.A.43) family.</text>
</comment>
<dbReference type="EMBL" id="RQZI01000018">
    <property type="protein sequence ID" value="RRC90689.1"/>
    <property type="molecule type" value="Genomic_DNA"/>
</dbReference>
<feature type="binding site" evidence="10">
    <location>
        <position position="73"/>
    </location>
    <ligand>
        <name>Na(+)</name>
        <dbReference type="ChEBI" id="CHEBI:29101"/>
        <note>structural</note>
    </ligand>
</feature>
<feature type="transmembrane region" description="Helical" evidence="10">
    <location>
        <begin position="95"/>
        <end position="115"/>
    </location>
</feature>
<keyword evidence="10" id="KW-0479">Metal-binding</keyword>
<dbReference type="GO" id="GO:0046872">
    <property type="term" value="F:metal ion binding"/>
    <property type="evidence" value="ECO:0007669"/>
    <property type="project" value="UniProtKB-KW"/>
</dbReference>
<evidence type="ECO:0000256" key="6">
    <source>
        <dbReference type="ARBA" id="ARBA00023303"/>
    </source>
</evidence>
<accession>A0A3P1S025</accession>
<feature type="transmembrane region" description="Helical" evidence="10">
    <location>
        <begin position="63"/>
        <end position="83"/>
    </location>
</feature>
<dbReference type="Pfam" id="PF02537">
    <property type="entry name" value="CRCB"/>
    <property type="match status" value="1"/>
</dbReference>